<comment type="function">
    <text evidence="7">Catalyzes the initial step of the lipid cycle reactions in the biosynthesis of the cell wall peptidoglycan: transfers peptidoglycan precursor phospho-MurNAc-pentapeptide from UDP-MurNAc-pentapeptide onto the lipid carrier undecaprenyl phosphate, yielding undecaprenyl-pyrophosphoryl-MurNAc-pentapeptide, known as lipid I.</text>
</comment>
<dbReference type="GO" id="GO:0009252">
    <property type="term" value="P:peptidoglycan biosynthetic process"/>
    <property type="evidence" value="ECO:0007669"/>
    <property type="project" value="UniProtKB-UniRule"/>
</dbReference>
<evidence type="ECO:0000256" key="8">
    <source>
        <dbReference type="NCBIfam" id="TIGR00445"/>
    </source>
</evidence>
<feature type="transmembrane region" description="Helical" evidence="7">
    <location>
        <begin position="53"/>
        <end position="75"/>
    </location>
</feature>
<dbReference type="GO" id="GO:0008360">
    <property type="term" value="P:regulation of cell shape"/>
    <property type="evidence" value="ECO:0007669"/>
    <property type="project" value="UniProtKB-KW"/>
</dbReference>
<dbReference type="PANTHER" id="PTHR22926">
    <property type="entry name" value="PHOSPHO-N-ACETYLMURAMOYL-PENTAPEPTIDE-TRANSFERASE"/>
    <property type="match status" value="1"/>
</dbReference>
<dbReference type="InterPro" id="IPR003524">
    <property type="entry name" value="PNAcMuramoyl-5peptid_Trfase"/>
</dbReference>
<sequence length="333" mass="35151">MGTNDLWLLLSKALLTSLAVTLLLGPLTIPLLRRLKFGQSIRDDGPATHLSKGGTPTMGGIMFLAGTTVAGFWLAHRFPEGLLVLGVTLGFGLIGFLDDYIKVALKRSLGLRAREKLFGQVILSVLLALLAVSTFGRGTDLVIPFSGFFVPGGLTLELGTWGFLLFAVLVVVGTANAVNLTDGLDGLAAGVTVPVAAALVLIALLMDQLGVAIIMAALMGGCLGFLVYNHHPARIFMGDTGSLALGGALGAAAVLTRSELFLLVIGGVYVLEALSVIIQVISFQLFGRRVFRMSPLHHHFELGGWSEQRVVYTFWGVTLVLALLGLAGLYQLG</sequence>
<feature type="transmembrane region" description="Helical" evidence="7">
    <location>
        <begin position="117"/>
        <end position="138"/>
    </location>
</feature>
<dbReference type="GO" id="GO:0071555">
    <property type="term" value="P:cell wall organization"/>
    <property type="evidence" value="ECO:0007669"/>
    <property type="project" value="UniProtKB-KW"/>
</dbReference>
<keyword evidence="6 7" id="KW-0472">Membrane</keyword>
<dbReference type="Proteomes" id="UP000271256">
    <property type="component" value="Unassembled WGS sequence"/>
</dbReference>
<keyword evidence="7" id="KW-0131">Cell cycle</keyword>
<keyword evidence="7" id="KW-1003">Cell membrane</keyword>
<evidence type="ECO:0000313" key="11">
    <source>
        <dbReference type="Proteomes" id="UP000271256"/>
    </source>
</evidence>
<feature type="transmembrane region" description="Helical" evidence="7">
    <location>
        <begin position="158"/>
        <end position="180"/>
    </location>
</feature>
<evidence type="ECO:0000256" key="9">
    <source>
        <dbReference type="PIRSR" id="PIRSR600715-1"/>
    </source>
</evidence>
<keyword evidence="7 9" id="KW-0479">Metal-binding</keyword>
<dbReference type="AlphaFoldDB" id="A0A494X2L8"/>
<dbReference type="PANTHER" id="PTHR22926:SF5">
    <property type="entry name" value="PHOSPHO-N-ACETYLMURAMOYL-PENTAPEPTIDE-TRANSFERASE HOMOLOG"/>
    <property type="match status" value="1"/>
</dbReference>
<gene>
    <name evidence="7" type="primary">mraY</name>
    <name evidence="10" type="ORF">D7024_11105</name>
</gene>
<dbReference type="EC" id="2.7.8.13" evidence="7 8"/>
<name>A0A494X2L8_9FIRM</name>
<keyword evidence="7" id="KW-0573">Peptidoglycan synthesis</keyword>
<feature type="transmembrane region" description="Helical" evidence="7">
    <location>
        <begin position="81"/>
        <end position="97"/>
    </location>
</feature>
<evidence type="ECO:0000256" key="2">
    <source>
        <dbReference type="ARBA" id="ARBA00005583"/>
    </source>
</evidence>
<evidence type="ECO:0000256" key="3">
    <source>
        <dbReference type="ARBA" id="ARBA00022679"/>
    </source>
</evidence>
<dbReference type="EMBL" id="RBWE01000001">
    <property type="protein sequence ID" value="RKO67457.1"/>
    <property type="molecule type" value="Genomic_DNA"/>
</dbReference>
<proteinExistence type="inferred from homology"/>
<dbReference type="GO" id="GO:0046872">
    <property type="term" value="F:metal ion binding"/>
    <property type="evidence" value="ECO:0007669"/>
    <property type="project" value="UniProtKB-KW"/>
</dbReference>
<comment type="catalytic activity">
    <reaction evidence="7">
        <text>UDP-N-acetyl-alpha-D-muramoyl-L-alanyl-gamma-D-glutamyl-meso-2,6-diaminopimeloyl-D-alanyl-D-alanine + di-trans,octa-cis-undecaprenyl phosphate = di-trans,octa-cis-undecaprenyl diphospho-N-acetyl-alpha-D-muramoyl-L-alanyl-D-glutamyl-meso-2,6-diaminopimeloyl-D-alanyl-D-alanine + UMP</text>
        <dbReference type="Rhea" id="RHEA:28386"/>
        <dbReference type="ChEBI" id="CHEBI:57865"/>
        <dbReference type="ChEBI" id="CHEBI:60392"/>
        <dbReference type="ChEBI" id="CHEBI:61386"/>
        <dbReference type="ChEBI" id="CHEBI:61387"/>
        <dbReference type="EC" id="2.7.8.13"/>
    </reaction>
</comment>
<dbReference type="HAMAP" id="MF_00038">
    <property type="entry name" value="MraY"/>
    <property type="match status" value="1"/>
</dbReference>
<dbReference type="InterPro" id="IPR018480">
    <property type="entry name" value="PNAcMuramoyl-5peptid_Trfase_CS"/>
</dbReference>
<comment type="subcellular location">
    <subcellularLocation>
        <location evidence="7">Cell membrane</location>
        <topology evidence="7">Multi-pass membrane protein</topology>
    </subcellularLocation>
    <subcellularLocation>
        <location evidence="1">Membrane</location>
        <topology evidence="1">Multi-pass membrane protein</topology>
    </subcellularLocation>
</comment>
<feature type="transmembrane region" description="Helical" evidence="7">
    <location>
        <begin position="310"/>
        <end position="330"/>
    </location>
</feature>
<keyword evidence="4 7" id="KW-0812">Transmembrane</keyword>
<keyword evidence="5 7" id="KW-1133">Transmembrane helix</keyword>
<dbReference type="OrthoDB" id="9805475at2"/>
<reference evidence="10 11" key="1">
    <citation type="submission" date="2018-10" db="EMBL/GenBank/DDBJ databases">
        <authorList>
            <person name="Grouzdev D.S."/>
            <person name="Krutkina M.S."/>
            <person name="Tourova T.P."/>
            <person name="Nazina T.N."/>
        </authorList>
    </citation>
    <scope>NUCLEOTIDE SEQUENCE [LARGE SCALE GENOMIC DNA]</scope>
    <source>
        <strain evidence="10 11">435</strain>
    </source>
</reference>
<dbReference type="CDD" id="cd06852">
    <property type="entry name" value="GT_MraY"/>
    <property type="match status" value="1"/>
</dbReference>
<evidence type="ECO:0000256" key="4">
    <source>
        <dbReference type="ARBA" id="ARBA00022692"/>
    </source>
</evidence>
<dbReference type="RefSeq" id="WP_121451868.1">
    <property type="nucleotide sequence ID" value="NZ_RBWE01000001.1"/>
</dbReference>
<evidence type="ECO:0000256" key="1">
    <source>
        <dbReference type="ARBA" id="ARBA00004141"/>
    </source>
</evidence>
<comment type="pathway">
    <text evidence="7">Cell wall biogenesis; peptidoglycan biosynthesis.</text>
</comment>
<organism evidence="10 11">
    <name type="scientific">Desulfofundulus salinus</name>
    <dbReference type="NCBI Taxonomy" id="2419843"/>
    <lineage>
        <taxon>Bacteria</taxon>
        <taxon>Bacillati</taxon>
        <taxon>Bacillota</taxon>
        <taxon>Clostridia</taxon>
        <taxon>Eubacteriales</taxon>
        <taxon>Peptococcaceae</taxon>
        <taxon>Desulfofundulus</taxon>
    </lineage>
</organism>
<dbReference type="InterPro" id="IPR000715">
    <property type="entry name" value="Glycosyl_transferase_4"/>
</dbReference>
<dbReference type="GO" id="GO:0051301">
    <property type="term" value="P:cell division"/>
    <property type="evidence" value="ECO:0007669"/>
    <property type="project" value="UniProtKB-KW"/>
</dbReference>
<keyword evidence="3 7" id="KW-0808">Transferase</keyword>
<comment type="similarity">
    <text evidence="2 7">Belongs to the glycosyltransferase 4 family. MraY subfamily.</text>
</comment>
<feature type="transmembrane region" description="Helical" evidence="7">
    <location>
        <begin position="187"/>
        <end position="205"/>
    </location>
</feature>
<feature type="transmembrane region" description="Helical" evidence="7">
    <location>
        <begin position="261"/>
        <end position="286"/>
    </location>
</feature>
<dbReference type="PROSITE" id="PS01348">
    <property type="entry name" value="MRAY_2"/>
    <property type="match status" value="1"/>
</dbReference>
<dbReference type="GO" id="GO:0008963">
    <property type="term" value="F:phospho-N-acetylmuramoyl-pentapeptide-transferase activity"/>
    <property type="evidence" value="ECO:0007669"/>
    <property type="project" value="UniProtKB-UniRule"/>
</dbReference>
<feature type="binding site" evidence="9">
    <location>
        <position position="239"/>
    </location>
    <ligand>
        <name>Mg(2+)</name>
        <dbReference type="ChEBI" id="CHEBI:18420"/>
    </ligand>
</feature>
<feature type="transmembrane region" description="Helical" evidence="7">
    <location>
        <begin position="211"/>
        <end position="228"/>
    </location>
</feature>
<keyword evidence="11" id="KW-1185">Reference proteome</keyword>
<dbReference type="UniPathway" id="UPA00219"/>
<accession>A0A494X2L8</accession>
<evidence type="ECO:0000256" key="5">
    <source>
        <dbReference type="ARBA" id="ARBA00022989"/>
    </source>
</evidence>
<dbReference type="NCBIfam" id="TIGR00445">
    <property type="entry name" value="mraY"/>
    <property type="match status" value="1"/>
</dbReference>
<feature type="transmembrane region" description="Helical" evidence="7">
    <location>
        <begin position="235"/>
        <end position="255"/>
    </location>
</feature>
<feature type="binding site" evidence="9">
    <location>
        <position position="179"/>
    </location>
    <ligand>
        <name>Mg(2+)</name>
        <dbReference type="ChEBI" id="CHEBI:18420"/>
    </ligand>
</feature>
<feature type="transmembrane region" description="Helical" evidence="7">
    <location>
        <begin position="6"/>
        <end position="32"/>
    </location>
</feature>
<dbReference type="PROSITE" id="PS01347">
    <property type="entry name" value="MRAY_1"/>
    <property type="match status" value="1"/>
</dbReference>
<dbReference type="GO" id="GO:0005886">
    <property type="term" value="C:plasma membrane"/>
    <property type="evidence" value="ECO:0007669"/>
    <property type="project" value="UniProtKB-SubCell"/>
</dbReference>
<protein>
    <recommendedName>
        <fullName evidence="7 8">Phospho-N-acetylmuramoyl-pentapeptide-transferase</fullName>
        <ecNumber evidence="7 8">2.7.8.13</ecNumber>
    </recommendedName>
    <alternativeName>
        <fullName evidence="7">UDP-MurNAc-pentapeptide phosphotransferase</fullName>
    </alternativeName>
</protein>
<evidence type="ECO:0000313" key="10">
    <source>
        <dbReference type="EMBL" id="RKO67457.1"/>
    </source>
</evidence>
<dbReference type="Pfam" id="PF00953">
    <property type="entry name" value="Glycos_transf_4"/>
    <property type="match status" value="1"/>
</dbReference>
<keyword evidence="7" id="KW-0133">Cell shape</keyword>
<keyword evidence="7" id="KW-0961">Cell wall biogenesis/degradation</keyword>
<comment type="cofactor">
    <cofactor evidence="7 9">
        <name>Mg(2+)</name>
        <dbReference type="ChEBI" id="CHEBI:18420"/>
    </cofactor>
</comment>
<keyword evidence="7 9" id="KW-0460">Magnesium</keyword>
<comment type="caution">
    <text evidence="10">The sequence shown here is derived from an EMBL/GenBank/DDBJ whole genome shotgun (WGS) entry which is preliminary data.</text>
</comment>
<evidence type="ECO:0000256" key="6">
    <source>
        <dbReference type="ARBA" id="ARBA00023136"/>
    </source>
</evidence>
<keyword evidence="7" id="KW-0132">Cell division</keyword>
<evidence type="ECO:0000256" key="7">
    <source>
        <dbReference type="HAMAP-Rule" id="MF_00038"/>
    </source>
</evidence>
<dbReference type="GO" id="GO:0051992">
    <property type="term" value="F:UDP-N-acetylmuramoyl-L-alanyl-D-glutamyl-meso-2,6-diaminopimelyl-D-alanyl-D-alanine:undecaprenyl-phosphate transferase activity"/>
    <property type="evidence" value="ECO:0007669"/>
    <property type="project" value="RHEA"/>
</dbReference>